<proteinExistence type="predicted"/>
<accession>A0A556SA92</accession>
<organism evidence="2 3">
    <name type="scientific">Gilliamella apicola</name>
    <dbReference type="NCBI Taxonomy" id="1196095"/>
    <lineage>
        <taxon>Bacteria</taxon>
        <taxon>Pseudomonadati</taxon>
        <taxon>Pseudomonadota</taxon>
        <taxon>Gammaproteobacteria</taxon>
        <taxon>Orbales</taxon>
        <taxon>Orbaceae</taxon>
        <taxon>Gilliamella</taxon>
    </lineage>
</organism>
<dbReference type="InterPro" id="IPR002711">
    <property type="entry name" value="HNH"/>
</dbReference>
<protein>
    <recommendedName>
        <fullName evidence="1">HNH domain-containing protein</fullName>
    </recommendedName>
</protein>
<dbReference type="GO" id="GO:0003676">
    <property type="term" value="F:nucleic acid binding"/>
    <property type="evidence" value="ECO:0007669"/>
    <property type="project" value="InterPro"/>
</dbReference>
<evidence type="ECO:0000313" key="3">
    <source>
        <dbReference type="Proteomes" id="UP000319483"/>
    </source>
</evidence>
<dbReference type="EMBL" id="VMHM01000013">
    <property type="protein sequence ID" value="TSJ98072.1"/>
    <property type="molecule type" value="Genomic_DNA"/>
</dbReference>
<dbReference type="GO" id="GO:0004519">
    <property type="term" value="F:endonuclease activity"/>
    <property type="evidence" value="ECO:0007669"/>
    <property type="project" value="InterPro"/>
</dbReference>
<comment type="caution">
    <text evidence="2">The sequence shown here is derived from an EMBL/GenBank/DDBJ whole genome shotgun (WGS) entry which is preliminary data.</text>
</comment>
<name>A0A556SA92_9GAMM</name>
<feature type="domain" description="HNH" evidence="1">
    <location>
        <begin position="5"/>
        <end position="23"/>
    </location>
</feature>
<dbReference type="GO" id="GO:0008270">
    <property type="term" value="F:zinc ion binding"/>
    <property type="evidence" value="ECO:0007669"/>
    <property type="project" value="InterPro"/>
</dbReference>
<dbReference type="AlphaFoldDB" id="A0A556SA92"/>
<reference evidence="2 3" key="1">
    <citation type="submission" date="2019-07" db="EMBL/GenBank/DDBJ databases">
        <title>Gilliamella genomes.</title>
        <authorList>
            <person name="Zheng H."/>
        </authorList>
    </citation>
    <scope>NUCLEOTIDE SEQUENCE [LARGE SCALE GENOMIC DNA]</scope>
    <source>
        <strain evidence="2 3">W8127</strain>
    </source>
</reference>
<gene>
    <name evidence="2" type="ORF">FPQ15_10300</name>
</gene>
<evidence type="ECO:0000313" key="2">
    <source>
        <dbReference type="EMBL" id="TSJ98072.1"/>
    </source>
</evidence>
<dbReference type="Pfam" id="PF01844">
    <property type="entry name" value="HNH"/>
    <property type="match status" value="1"/>
</dbReference>
<sequence>MLKVEDTIDNTVALCPNCHRKMHIVKDIDDINKLKKMRI</sequence>
<evidence type="ECO:0000259" key="1">
    <source>
        <dbReference type="Pfam" id="PF01844"/>
    </source>
</evidence>
<dbReference type="Proteomes" id="UP000319483">
    <property type="component" value="Unassembled WGS sequence"/>
</dbReference>